<name>A0A3L8DIK7_OOCBI</name>
<dbReference type="AlphaFoldDB" id="A0A3L8DIK7"/>
<dbReference type="Proteomes" id="UP000279307">
    <property type="component" value="Chromosome 7"/>
</dbReference>
<dbReference type="OrthoDB" id="7695048at2759"/>
<reference evidence="2 3" key="1">
    <citation type="journal article" date="2018" name="Genome Res.">
        <title>The genomic architecture and molecular evolution of ant odorant receptors.</title>
        <authorList>
            <person name="McKenzie S.K."/>
            <person name="Kronauer D.J.C."/>
        </authorList>
    </citation>
    <scope>NUCLEOTIDE SEQUENCE [LARGE SCALE GENOMIC DNA]</scope>
    <source>
        <strain evidence="2">Clonal line C1</strain>
    </source>
</reference>
<protein>
    <recommendedName>
        <fullName evidence="1">Integrase catalytic domain-containing protein</fullName>
    </recommendedName>
</protein>
<dbReference type="GO" id="GO:0003676">
    <property type="term" value="F:nucleic acid binding"/>
    <property type="evidence" value="ECO:0007669"/>
    <property type="project" value="InterPro"/>
</dbReference>
<accession>A0A3L8DIK7</accession>
<gene>
    <name evidence="2" type="ORF">DMN91_006892</name>
</gene>
<dbReference type="InterPro" id="IPR036397">
    <property type="entry name" value="RNaseH_sf"/>
</dbReference>
<dbReference type="SUPFAM" id="SSF53098">
    <property type="entry name" value="Ribonuclease H-like"/>
    <property type="match status" value="1"/>
</dbReference>
<organism evidence="2 3">
    <name type="scientific">Ooceraea biroi</name>
    <name type="common">Clonal raider ant</name>
    <name type="synonym">Cerapachys biroi</name>
    <dbReference type="NCBI Taxonomy" id="2015173"/>
    <lineage>
        <taxon>Eukaryota</taxon>
        <taxon>Metazoa</taxon>
        <taxon>Ecdysozoa</taxon>
        <taxon>Arthropoda</taxon>
        <taxon>Hexapoda</taxon>
        <taxon>Insecta</taxon>
        <taxon>Pterygota</taxon>
        <taxon>Neoptera</taxon>
        <taxon>Endopterygota</taxon>
        <taxon>Hymenoptera</taxon>
        <taxon>Apocrita</taxon>
        <taxon>Aculeata</taxon>
        <taxon>Formicoidea</taxon>
        <taxon>Formicidae</taxon>
        <taxon>Dorylinae</taxon>
        <taxon>Ooceraea</taxon>
    </lineage>
</organism>
<comment type="caution">
    <text evidence="2">The sequence shown here is derived from an EMBL/GenBank/DDBJ whole genome shotgun (WGS) entry which is preliminary data.</text>
</comment>
<dbReference type="InterPro" id="IPR001584">
    <property type="entry name" value="Integrase_cat-core"/>
</dbReference>
<dbReference type="PANTHER" id="PTHR47331:SF1">
    <property type="entry name" value="GAG-LIKE PROTEIN"/>
    <property type="match status" value="1"/>
</dbReference>
<dbReference type="EMBL" id="QOIP01000007">
    <property type="protein sequence ID" value="RLU20285.1"/>
    <property type="molecule type" value="Genomic_DNA"/>
</dbReference>
<feature type="domain" description="Integrase catalytic" evidence="1">
    <location>
        <begin position="1"/>
        <end position="156"/>
    </location>
</feature>
<dbReference type="Pfam" id="PF18701">
    <property type="entry name" value="DUF5641"/>
    <property type="match status" value="1"/>
</dbReference>
<dbReference type="Gene3D" id="3.30.420.10">
    <property type="entry name" value="Ribonuclease H-like superfamily/Ribonuclease H"/>
    <property type="match status" value="1"/>
</dbReference>
<dbReference type="InterPro" id="IPR012337">
    <property type="entry name" value="RNaseH-like_sf"/>
</dbReference>
<dbReference type="InterPro" id="IPR040676">
    <property type="entry name" value="DUF5641"/>
</dbReference>
<evidence type="ECO:0000313" key="2">
    <source>
        <dbReference type="EMBL" id="RLU20285.1"/>
    </source>
</evidence>
<evidence type="ECO:0000313" key="3">
    <source>
        <dbReference type="Proteomes" id="UP000279307"/>
    </source>
</evidence>
<dbReference type="GO" id="GO:0015074">
    <property type="term" value="P:DNA integration"/>
    <property type="evidence" value="ECO:0007669"/>
    <property type="project" value="InterPro"/>
</dbReference>
<evidence type="ECO:0000259" key="1">
    <source>
        <dbReference type="PROSITE" id="PS50994"/>
    </source>
</evidence>
<dbReference type="PROSITE" id="PS50994">
    <property type="entry name" value="INTEGRASE"/>
    <property type="match status" value="1"/>
</dbReference>
<dbReference type="PANTHER" id="PTHR47331">
    <property type="entry name" value="PHD-TYPE DOMAIN-CONTAINING PROTEIN"/>
    <property type="match status" value="1"/>
</dbReference>
<sequence>MAIKAVHLEIVSDLTTDGFLAALRRFIARRGIPEHIYSDNGTNFKGANNHLKELYVLLNSDEHRDRTNRFSVEHRIIWHFIPPSAPHFGGLWESTVKLFKHHFKRVVGELLFTFEELNTFAIEVEGILNSRPILYISSDPNDPLVLTPAHCLIGQPLINMPEPDLSSVPANRLSTWQHITKVRQDFWARWSLEYLNELQVRRKWIKDGQKISVGSIVLLKERGLPCMQWALGKIDEVHPGPDGIIRTVTIKTATGIFKRAVKNVCPLPDEQ</sequence>
<proteinExistence type="predicted"/>